<proteinExistence type="predicted"/>
<dbReference type="AlphaFoldDB" id="A0AAN6S114"/>
<evidence type="ECO:0000256" key="1">
    <source>
        <dbReference type="SAM" id="Phobius"/>
    </source>
</evidence>
<evidence type="ECO:0000313" key="2">
    <source>
        <dbReference type="EMBL" id="KAK3936515.1"/>
    </source>
</evidence>
<name>A0AAN6S114_9PEZI</name>
<evidence type="ECO:0000313" key="3">
    <source>
        <dbReference type="Proteomes" id="UP001303473"/>
    </source>
</evidence>
<feature type="transmembrane region" description="Helical" evidence="1">
    <location>
        <begin position="20"/>
        <end position="42"/>
    </location>
</feature>
<organism evidence="2 3">
    <name type="scientific">Diplogelasinospora grovesii</name>
    <dbReference type="NCBI Taxonomy" id="303347"/>
    <lineage>
        <taxon>Eukaryota</taxon>
        <taxon>Fungi</taxon>
        <taxon>Dikarya</taxon>
        <taxon>Ascomycota</taxon>
        <taxon>Pezizomycotina</taxon>
        <taxon>Sordariomycetes</taxon>
        <taxon>Sordariomycetidae</taxon>
        <taxon>Sordariales</taxon>
        <taxon>Diplogelasinosporaceae</taxon>
        <taxon>Diplogelasinospora</taxon>
    </lineage>
</organism>
<keyword evidence="1" id="KW-0472">Membrane</keyword>
<keyword evidence="1" id="KW-0812">Transmembrane</keyword>
<accession>A0AAN6S114</accession>
<sequence length="83" mass="9354">MVPNISVIVCYVLLRSTTTLFVVVFSNGFFFSLWISCNAPFVGLRYQILISRFAELLCGQKRCNNRCGGLLRSDNRACCKPIV</sequence>
<dbReference type="Proteomes" id="UP001303473">
    <property type="component" value="Unassembled WGS sequence"/>
</dbReference>
<dbReference type="EMBL" id="MU853881">
    <property type="protein sequence ID" value="KAK3936515.1"/>
    <property type="molecule type" value="Genomic_DNA"/>
</dbReference>
<keyword evidence="3" id="KW-1185">Reference proteome</keyword>
<reference evidence="3" key="1">
    <citation type="journal article" date="2023" name="Mol. Phylogenet. Evol.">
        <title>Genome-scale phylogeny and comparative genomics of the fungal order Sordariales.</title>
        <authorList>
            <person name="Hensen N."/>
            <person name="Bonometti L."/>
            <person name="Westerberg I."/>
            <person name="Brannstrom I.O."/>
            <person name="Guillou S."/>
            <person name="Cros-Aarteil S."/>
            <person name="Calhoun S."/>
            <person name="Haridas S."/>
            <person name="Kuo A."/>
            <person name="Mondo S."/>
            <person name="Pangilinan J."/>
            <person name="Riley R."/>
            <person name="LaButti K."/>
            <person name="Andreopoulos B."/>
            <person name="Lipzen A."/>
            <person name="Chen C."/>
            <person name="Yan M."/>
            <person name="Daum C."/>
            <person name="Ng V."/>
            <person name="Clum A."/>
            <person name="Steindorff A."/>
            <person name="Ohm R.A."/>
            <person name="Martin F."/>
            <person name="Silar P."/>
            <person name="Natvig D.O."/>
            <person name="Lalanne C."/>
            <person name="Gautier V."/>
            <person name="Ament-Velasquez S.L."/>
            <person name="Kruys A."/>
            <person name="Hutchinson M.I."/>
            <person name="Powell A.J."/>
            <person name="Barry K."/>
            <person name="Miller A.N."/>
            <person name="Grigoriev I.V."/>
            <person name="Debuchy R."/>
            <person name="Gladieux P."/>
            <person name="Hiltunen Thoren M."/>
            <person name="Johannesson H."/>
        </authorList>
    </citation>
    <scope>NUCLEOTIDE SEQUENCE [LARGE SCALE GENOMIC DNA]</scope>
    <source>
        <strain evidence="3">CBS 340.73</strain>
    </source>
</reference>
<gene>
    <name evidence="2" type="ORF">QBC46DRAFT_394896</name>
</gene>
<comment type="caution">
    <text evidence="2">The sequence shown here is derived from an EMBL/GenBank/DDBJ whole genome shotgun (WGS) entry which is preliminary data.</text>
</comment>
<protein>
    <submittedName>
        <fullName evidence="2">Uncharacterized protein</fullName>
    </submittedName>
</protein>
<keyword evidence="1" id="KW-1133">Transmembrane helix</keyword>